<proteinExistence type="predicted"/>
<dbReference type="SMART" id="SM00342">
    <property type="entry name" value="HTH_ARAC"/>
    <property type="match status" value="1"/>
</dbReference>
<dbReference type="PANTHER" id="PTHR43280">
    <property type="entry name" value="ARAC-FAMILY TRANSCRIPTIONAL REGULATOR"/>
    <property type="match status" value="1"/>
</dbReference>
<evidence type="ECO:0000313" key="7">
    <source>
        <dbReference type="Proteomes" id="UP000823891"/>
    </source>
</evidence>
<dbReference type="InterPro" id="IPR009057">
    <property type="entry name" value="Homeodomain-like_sf"/>
</dbReference>
<feature type="transmembrane region" description="Helical" evidence="4">
    <location>
        <begin position="299"/>
        <end position="321"/>
    </location>
</feature>
<dbReference type="Pfam" id="PF12833">
    <property type="entry name" value="HTH_18"/>
    <property type="match status" value="1"/>
</dbReference>
<keyword evidence="4" id="KW-0472">Membrane</keyword>
<evidence type="ECO:0000256" key="1">
    <source>
        <dbReference type="ARBA" id="ARBA00023015"/>
    </source>
</evidence>
<dbReference type="GO" id="GO:0043565">
    <property type="term" value="F:sequence-specific DNA binding"/>
    <property type="evidence" value="ECO:0007669"/>
    <property type="project" value="InterPro"/>
</dbReference>
<dbReference type="InterPro" id="IPR018060">
    <property type="entry name" value="HTH_AraC"/>
</dbReference>
<organism evidence="6 7">
    <name type="scientific">Candidatus Eisenbergiella merdavium</name>
    <dbReference type="NCBI Taxonomy" id="2838551"/>
    <lineage>
        <taxon>Bacteria</taxon>
        <taxon>Bacillati</taxon>
        <taxon>Bacillota</taxon>
        <taxon>Clostridia</taxon>
        <taxon>Lachnospirales</taxon>
        <taxon>Lachnospiraceae</taxon>
        <taxon>Eisenbergiella</taxon>
    </lineage>
</organism>
<evidence type="ECO:0000313" key="6">
    <source>
        <dbReference type="EMBL" id="HJC22885.1"/>
    </source>
</evidence>
<reference evidence="6" key="1">
    <citation type="journal article" date="2021" name="PeerJ">
        <title>Extensive microbial diversity within the chicken gut microbiome revealed by metagenomics and culture.</title>
        <authorList>
            <person name="Gilroy R."/>
            <person name="Ravi A."/>
            <person name="Getino M."/>
            <person name="Pursley I."/>
            <person name="Horton D.L."/>
            <person name="Alikhan N.F."/>
            <person name="Baker D."/>
            <person name="Gharbi K."/>
            <person name="Hall N."/>
            <person name="Watson M."/>
            <person name="Adriaenssens E.M."/>
            <person name="Foster-Nyarko E."/>
            <person name="Jarju S."/>
            <person name="Secka A."/>
            <person name="Antonio M."/>
            <person name="Oren A."/>
            <person name="Chaudhuri R.R."/>
            <person name="La Ragione R."/>
            <person name="Hildebrand F."/>
            <person name="Pallen M.J."/>
        </authorList>
    </citation>
    <scope>NUCLEOTIDE SEQUENCE</scope>
    <source>
        <strain evidence="6">USAMLcec2-132</strain>
    </source>
</reference>
<keyword evidence="1" id="KW-0805">Transcription regulation</keyword>
<dbReference type="PANTHER" id="PTHR43280:SF2">
    <property type="entry name" value="HTH-TYPE TRANSCRIPTIONAL REGULATOR EXSA"/>
    <property type="match status" value="1"/>
</dbReference>
<accession>A0A9D2NF77</accession>
<dbReference type="PROSITE" id="PS01124">
    <property type="entry name" value="HTH_ARAC_FAMILY_2"/>
    <property type="match status" value="1"/>
</dbReference>
<keyword evidence="2" id="KW-0238">DNA-binding</keyword>
<keyword evidence="3" id="KW-0804">Transcription</keyword>
<reference evidence="6" key="2">
    <citation type="submission" date="2021-04" db="EMBL/GenBank/DDBJ databases">
        <authorList>
            <person name="Gilroy R."/>
        </authorList>
    </citation>
    <scope>NUCLEOTIDE SEQUENCE</scope>
    <source>
        <strain evidence="6">USAMLcec2-132</strain>
    </source>
</reference>
<dbReference type="SUPFAM" id="SSF46689">
    <property type="entry name" value="Homeodomain-like"/>
    <property type="match status" value="1"/>
</dbReference>
<name>A0A9D2NF77_9FIRM</name>
<dbReference type="AlphaFoldDB" id="A0A9D2NF77"/>
<dbReference type="EMBL" id="DWWS01000018">
    <property type="protein sequence ID" value="HJC22885.1"/>
    <property type="molecule type" value="Genomic_DNA"/>
</dbReference>
<dbReference type="GO" id="GO:0003700">
    <property type="term" value="F:DNA-binding transcription factor activity"/>
    <property type="evidence" value="ECO:0007669"/>
    <property type="project" value="InterPro"/>
</dbReference>
<evidence type="ECO:0000256" key="3">
    <source>
        <dbReference type="ARBA" id="ARBA00023163"/>
    </source>
</evidence>
<comment type="caution">
    <text evidence="6">The sequence shown here is derived from an EMBL/GenBank/DDBJ whole genome shotgun (WGS) entry which is preliminary data.</text>
</comment>
<dbReference type="Proteomes" id="UP000823891">
    <property type="component" value="Unassembled WGS sequence"/>
</dbReference>
<dbReference type="Gene3D" id="1.10.10.60">
    <property type="entry name" value="Homeodomain-like"/>
    <property type="match status" value="2"/>
</dbReference>
<evidence type="ECO:0000259" key="5">
    <source>
        <dbReference type="PROSITE" id="PS01124"/>
    </source>
</evidence>
<keyword evidence="4" id="KW-0812">Transmembrane</keyword>
<feature type="domain" description="HTH araC/xylS-type" evidence="5">
    <location>
        <begin position="652"/>
        <end position="751"/>
    </location>
</feature>
<gene>
    <name evidence="6" type="ORF">H9761_04175</name>
</gene>
<evidence type="ECO:0000256" key="2">
    <source>
        <dbReference type="ARBA" id="ARBA00023125"/>
    </source>
</evidence>
<protein>
    <submittedName>
        <fullName evidence="6">Helix-turn-helix domain-containing protein</fullName>
    </submittedName>
</protein>
<keyword evidence="4" id="KW-1133">Transmembrane helix</keyword>
<evidence type="ECO:0000256" key="4">
    <source>
        <dbReference type="SAM" id="Phobius"/>
    </source>
</evidence>
<sequence>MKLSRIVLTYMFKYFCGFLAVFFCSVAVSATAKRSIEEYIVERARTYAETGIQSIGEAVEKMDLIRQLMIKESNFHDLAGRVSDVPRREVIALTASNQMLQEFGYMADYIPYMFALFRENDFFVSNGQCSLDFKNYYSNFLQVELAEAEGGADSFKKYLFENAGNNTHFLKIDSMLFYCSGKQDQMRDAILYLGNRTQTEFSPQYLLCFVMDQRELVQYIFMPEIAESSFLYVEDLNTGKELTSYGDVPENTGSFADGSIVGEDGRYFTIVNTDNDMGWKIVAGVPEAYLKGQMKAVDVLIALYLWGGLLAVLLLTLCYSLGRYKGFRKVLATFPQGDVRPSKTGQFSDYELLSDGVKRLKERGADYYRQLGELKLQNQAILLESLMVGGIRTIQEQEAFLAYFGRMPEFYCVAVVQMAPGAEESFEEITLSMQSFLRAANIRIWGSVHSGALNELFLIECLPDQEANAAGLADIFKKMSAEMTARYGITFHTGISTVGMKPENVSRCYEQARGIVQAQYAFENENMVETYEAANSALAENPVTPELLGRLYGMLICGQQEAVCAELDRMAGIYRRMPYYFESNKEQVFYTIRNIYSCVLLQLQVSEKDGRLPVYGPDLTCVEMAEGFRKSTDVICGYIVRRKRSKNEKMKEDILLYLNTHFSDAGLSAFTVSQEFGISEKYLFQFIREQTGETFASLLLHIRLEMAKRYLEQSDYSNEQIAELAGFGSPNTFYRNFKKATGMTPNVYKDSLGAKEERAEGR</sequence>